<evidence type="ECO:0000313" key="2">
    <source>
        <dbReference type="EMBL" id="GGN85306.1"/>
    </source>
</evidence>
<organism evidence="2 3">
    <name type="scientific">Agrococcus terreus</name>
    <dbReference type="NCBI Taxonomy" id="574649"/>
    <lineage>
        <taxon>Bacteria</taxon>
        <taxon>Bacillati</taxon>
        <taxon>Actinomycetota</taxon>
        <taxon>Actinomycetes</taxon>
        <taxon>Micrococcales</taxon>
        <taxon>Microbacteriaceae</taxon>
        <taxon>Agrococcus</taxon>
    </lineage>
</organism>
<keyword evidence="3" id="KW-1185">Reference proteome</keyword>
<dbReference type="Proteomes" id="UP000626982">
    <property type="component" value="Unassembled WGS sequence"/>
</dbReference>
<protein>
    <recommendedName>
        <fullName evidence="4">PEP-CTERM protein-sorting domain-containing protein</fullName>
    </recommendedName>
</protein>
<evidence type="ECO:0000256" key="1">
    <source>
        <dbReference type="SAM" id="Phobius"/>
    </source>
</evidence>
<keyword evidence="1" id="KW-0472">Membrane</keyword>
<feature type="transmembrane region" description="Helical" evidence="1">
    <location>
        <begin position="35"/>
        <end position="52"/>
    </location>
</feature>
<reference evidence="3" key="1">
    <citation type="journal article" date="2019" name="Int. J. Syst. Evol. Microbiol.">
        <title>The Global Catalogue of Microorganisms (GCM) 10K type strain sequencing project: providing services to taxonomists for standard genome sequencing and annotation.</title>
        <authorList>
            <consortium name="The Broad Institute Genomics Platform"/>
            <consortium name="The Broad Institute Genome Sequencing Center for Infectious Disease"/>
            <person name="Wu L."/>
            <person name="Ma J."/>
        </authorList>
    </citation>
    <scope>NUCLEOTIDE SEQUENCE [LARGE SCALE GENOMIC DNA]</scope>
    <source>
        <strain evidence="3">CGMCC 1.6960</strain>
    </source>
</reference>
<name>A0ABQ2KK09_9MICO</name>
<dbReference type="RefSeq" id="WP_188717811.1">
    <property type="nucleotide sequence ID" value="NZ_BAABBD010000005.1"/>
</dbReference>
<proteinExistence type="predicted"/>
<gene>
    <name evidence="2" type="ORF">GCM10010968_17840</name>
</gene>
<accession>A0ABQ2KK09</accession>
<sequence length="60" mass="6427">MADRTRKPVSIALFVVAAICFGIAALLQADQLSQVLFGLAAAAMAVAALIEWRRQARQRG</sequence>
<keyword evidence="1" id="KW-0812">Transmembrane</keyword>
<keyword evidence="1" id="KW-1133">Transmembrane helix</keyword>
<evidence type="ECO:0000313" key="3">
    <source>
        <dbReference type="Proteomes" id="UP000626982"/>
    </source>
</evidence>
<feature type="transmembrane region" description="Helical" evidence="1">
    <location>
        <begin position="9"/>
        <end position="29"/>
    </location>
</feature>
<evidence type="ECO:0008006" key="4">
    <source>
        <dbReference type="Google" id="ProtNLM"/>
    </source>
</evidence>
<dbReference type="EMBL" id="BMLM01000001">
    <property type="protein sequence ID" value="GGN85306.1"/>
    <property type="molecule type" value="Genomic_DNA"/>
</dbReference>
<comment type="caution">
    <text evidence="2">The sequence shown here is derived from an EMBL/GenBank/DDBJ whole genome shotgun (WGS) entry which is preliminary data.</text>
</comment>